<organism evidence="13 14">
    <name type="scientific">Strongylus vulgaris</name>
    <name type="common">Blood worm</name>
    <dbReference type="NCBI Taxonomy" id="40348"/>
    <lineage>
        <taxon>Eukaryota</taxon>
        <taxon>Metazoa</taxon>
        <taxon>Ecdysozoa</taxon>
        <taxon>Nematoda</taxon>
        <taxon>Chromadorea</taxon>
        <taxon>Rhabditida</taxon>
        <taxon>Rhabditina</taxon>
        <taxon>Rhabditomorpha</taxon>
        <taxon>Strongyloidea</taxon>
        <taxon>Strongylidae</taxon>
        <taxon>Strongylus</taxon>
    </lineage>
</organism>
<keyword evidence="3 11" id="KW-0812">Transmembrane</keyword>
<feature type="transmembrane region" description="Helical" evidence="11">
    <location>
        <begin position="277"/>
        <end position="301"/>
    </location>
</feature>
<dbReference type="Gene3D" id="2.60.120.1190">
    <property type="match status" value="1"/>
</dbReference>
<dbReference type="GO" id="GO:0005524">
    <property type="term" value="F:ATP binding"/>
    <property type="evidence" value="ECO:0007669"/>
    <property type="project" value="UniProtKB-KW"/>
</dbReference>
<evidence type="ECO:0000256" key="4">
    <source>
        <dbReference type="ARBA" id="ARBA00022729"/>
    </source>
</evidence>
<keyword evidence="5" id="KW-0547">Nucleotide-binding</keyword>
<reference evidence="13" key="1">
    <citation type="submission" date="2018-11" db="EMBL/GenBank/DDBJ databases">
        <authorList>
            <consortium name="Pathogen Informatics"/>
        </authorList>
    </citation>
    <scope>NUCLEOTIDE SEQUENCE [LARGE SCALE GENOMIC DNA]</scope>
</reference>
<keyword evidence="7 11" id="KW-1133">Transmembrane helix</keyword>
<keyword evidence="4" id="KW-0732">Signal</keyword>
<dbReference type="AlphaFoldDB" id="A0A3P7J102"/>
<dbReference type="Proteomes" id="UP000270094">
    <property type="component" value="Unassembled WGS sequence"/>
</dbReference>
<evidence type="ECO:0000256" key="5">
    <source>
        <dbReference type="ARBA" id="ARBA00022741"/>
    </source>
</evidence>
<evidence type="ECO:0000256" key="1">
    <source>
        <dbReference type="ARBA" id="ARBA00004251"/>
    </source>
</evidence>
<protein>
    <recommendedName>
        <fullName evidence="12">F5/8 type C domain-containing protein</fullName>
    </recommendedName>
</protein>
<keyword evidence="2" id="KW-1003">Cell membrane</keyword>
<evidence type="ECO:0000256" key="6">
    <source>
        <dbReference type="ARBA" id="ARBA00022840"/>
    </source>
</evidence>
<dbReference type="InterPro" id="IPR008979">
    <property type="entry name" value="Galactose-bd-like_sf"/>
</dbReference>
<gene>
    <name evidence="13" type="ORF">SVUK_LOCUS14138</name>
</gene>
<evidence type="ECO:0000256" key="9">
    <source>
        <dbReference type="ARBA" id="ARBA00023157"/>
    </source>
</evidence>
<evidence type="ECO:0000256" key="8">
    <source>
        <dbReference type="ARBA" id="ARBA00023136"/>
    </source>
</evidence>
<dbReference type="SUPFAM" id="SSF49785">
    <property type="entry name" value="Galactose-binding domain-like"/>
    <property type="match status" value="1"/>
</dbReference>
<dbReference type="Gene3D" id="2.60.120.260">
    <property type="entry name" value="Galactose-binding domain-like"/>
    <property type="match status" value="1"/>
</dbReference>
<dbReference type="Pfam" id="PF21114">
    <property type="entry name" value="DDR1-2_DS-like"/>
    <property type="match status" value="1"/>
</dbReference>
<dbReference type="EMBL" id="UYYB01104078">
    <property type="protein sequence ID" value="VDM79140.1"/>
    <property type="molecule type" value="Genomic_DNA"/>
</dbReference>
<proteinExistence type="predicted"/>
<keyword evidence="14" id="KW-1185">Reference proteome</keyword>
<evidence type="ECO:0000313" key="14">
    <source>
        <dbReference type="Proteomes" id="UP000270094"/>
    </source>
</evidence>
<dbReference type="PROSITE" id="PS01286">
    <property type="entry name" value="FA58C_2"/>
    <property type="match status" value="1"/>
</dbReference>
<feature type="domain" description="F5/8 type C" evidence="12">
    <location>
        <begin position="1"/>
        <end position="58"/>
    </location>
</feature>
<evidence type="ECO:0000256" key="2">
    <source>
        <dbReference type="ARBA" id="ARBA00022475"/>
    </source>
</evidence>
<evidence type="ECO:0000256" key="10">
    <source>
        <dbReference type="ARBA" id="ARBA00023180"/>
    </source>
</evidence>
<evidence type="ECO:0000256" key="7">
    <source>
        <dbReference type="ARBA" id="ARBA00022989"/>
    </source>
</evidence>
<dbReference type="InterPro" id="IPR000421">
    <property type="entry name" value="FA58C"/>
</dbReference>
<dbReference type="InterPro" id="IPR048525">
    <property type="entry name" value="DDR1-2_DS-like"/>
</dbReference>
<evidence type="ECO:0000259" key="12">
    <source>
        <dbReference type="PROSITE" id="PS50022"/>
    </source>
</evidence>
<evidence type="ECO:0000256" key="11">
    <source>
        <dbReference type="SAM" id="Phobius"/>
    </source>
</evidence>
<accession>A0A3P7J102</accession>
<comment type="subcellular location">
    <subcellularLocation>
        <location evidence="1">Cell membrane</location>
        <topology evidence="1">Single-pass type I membrane protein</topology>
    </subcellularLocation>
</comment>
<keyword evidence="9" id="KW-1015">Disulfide bond</keyword>
<dbReference type="OrthoDB" id="6071166at2759"/>
<dbReference type="PROSITE" id="PS50022">
    <property type="entry name" value="FA58C_3"/>
    <property type="match status" value="1"/>
</dbReference>
<name>A0A3P7J102_STRVU</name>
<sequence length="364" mass="40714">MGKSARYRPKNIIIPGNSDTYTAELRVLDAPIVLRRLRIVPLSNSTRTVCLRLELYGCPYEDPLQSYSAPAGSSANGVSFVDSSYDGSTTNSVASGGLGRLSDGMVGEETEISHPHRWVGWRRDTNEGNSPIIQVSRFTYLISALGGHINLLFTFGELRNFSSINIHTLFSRKLNAKGFSRIMVSFSANGVDFSSRIHEYIPEELTSTSWIHVPIFGRIASTVQLRLYYASESSWICISEIGFTSKEVRYDLLHFAEDDHSDSVTFFAVNESNSDGILGTMVLLCLLFLTLVFPVTVFCLYRKRDKIRTSSPPHGTHLTFDGTVFKSVSPSTYQMARDNMENTLLEKCPMIMIASEYAEPDFSW</sequence>
<keyword evidence="8 11" id="KW-0472">Membrane</keyword>
<dbReference type="GO" id="GO:0005886">
    <property type="term" value="C:plasma membrane"/>
    <property type="evidence" value="ECO:0007669"/>
    <property type="project" value="UniProtKB-SubCell"/>
</dbReference>
<keyword evidence="6" id="KW-0067">ATP-binding</keyword>
<evidence type="ECO:0000256" key="3">
    <source>
        <dbReference type="ARBA" id="ARBA00022692"/>
    </source>
</evidence>
<keyword evidence="10" id="KW-0325">Glycoprotein</keyword>
<evidence type="ECO:0000313" key="13">
    <source>
        <dbReference type="EMBL" id="VDM79140.1"/>
    </source>
</evidence>